<dbReference type="OrthoDB" id="9942438at2759"/>
<feature type="region of interest" description="Disordered" evidence="1">
    <location>
        <begin position="214"/>
        <end position="241"/>
    </location>
</feature>
<dbReference type="EMBL" id="SRMA01025793">
    <property type="protein sequence ID" value="TRY90854.1"/>
    <property type="molecule type" value="Genomic_DNA"/>
</dbReference>
<keyword evidence="3" id="KW-1185">Reference proteome</keyword>
<gene>
    <name evidence="2" type="ORF">DNTS_020878</name>
</gene>
<dbReference type="InterPro" id="IPR029293">
    <property type="entry name" value="RHNO1"/>
</dbReference>
<dbReference type="GO" id="GO:0071479">
    <property type="term" value="P:cellular response to ionizing radiation"/>
    <property type="evidence" value="ECO:0007669"/>
    <property type="project" value="InterPro"/>
</dbReference>
<sequence length="309" mass="34797">MAMDHHDLGVRHGGMIHNPNAIRKTSGTGCRLLNPLKSQLLFKEAPINGARHECGPQLHSAIVPRTYISDKQRSAKLASSWVSPQFTSITSSTVTRGGQRVRKKQRLPRISNKASVSCLSLVGKAPFSRYTRLSFEPTGQELENVHRLKTANKVLVSSEIHRKEHEETSMRTCFSQKGSEEWTRCNTFTSCNQKKVSNTPVSNINGEEVRVDLMNSPNTSSVPDPPTVETPEMPHCSSTSPSSVHLLLFPPNLAKTPPRKEQQSLLVPDTPEKDYALRVTWRRRKNLMKQLIDRGRLLLKDTQVAYEWK</sequence>
<evidence type="ECO:0008006" key="4">
    <source>
        <dbReference type="Google" id="ProtNLM"/>
    </source>
</evidence>
<proteinExistence type="predicted"/>
<accession>A0A553QLI5</accession>
<dbReference type="Proteomes" id="UP000316079">
    <property type="component" value="Unassembled WGS sequence"/>
</dbReference>
<dbReference type="GO" id="GO:0000077">
    <property type="term" value="P:DNA damage checkpoint signaling"/>
    <property type="evidence" value="ECO:0007669"/>
    <property type="project" value="InterPro"/>
</dbReference>
<dbReference type="GO" id="GO:0005634">
    <property type="term" value="C:nucleus"/>
    <property type="evidence" value="ECO:0007669"/>
    <property type="project" value="InterPro"/>
</dbReference>
<dbReference type="GO" id="GO:0005694">
    <property type="term" value="C:chromosome"/>
    <property type="evidence" value="ECO:0007669"/>
    <property type="project" value="TreeGrafter"/>
</dbReference>
<dbReference type="PANTHER" id="PTHR35541">
    <property type="entry name" value="RAD9, HUS1, RAD1-INTERACTING NUCLEAR ORPHAN PROTEIN 1"/>
    <property type="match status" value="1"/>
</dbReference>
<dbReference type="AlphaFoldDB" id="A0A553QLI5"/>
<evidence type="ECO:0000313" key="2">
    <source>
        <dbReference type="EMBL" id="TRY90854.1"/>
    </source>
</evidence>
<dbReference type="PANTHER" id="PTHR35541:SF1">
    <property type="entry name" value="RAD9, HUS1, RAD1-INTERACTING NUCLEAR ORPHAN PROTEIN 1"/>
    <property type="match status" value="1"/>
</dbReference>
<evidence type="ECO:0000256" key="1">
    <source>
        <dbReference type="SAM" id="MobiDB-lite"/>
    </source>
</evidence>
<comment type="caution">
    <text evidence="2">The sequence shown here is derived from an EMBL/GenBank/DDBJ whole genome shotgun (WGS) entry which is preliminary data.</text>
</comment>
<name>A0A553QLI5_9TELE</name>
<dbReference type="GO" id="GO:0000725">
    <property type="term" value="P:recombinational repair"/>
    <property type="evidence" value="ECO:0007669"/>
    <property type="project" value="TreeGrafter"/>
</dbReference>
<organism evidence="2 3">
    <name type="scientific">Danionella cerebrum</name>
    <dbReference type="NCBI Taxonomy" id="2873325"/>
    <lineage>
        <taxon>Eukaryota</taxon>
        <taxon>Metazoa</taxon>
        <taxon>Chordata</taxon>
        <taxon>Craniata</taxon>
        <taxon>Vertebrata</taxon>
        <taxon>Euteleostomi</taxon>
        <taxon>Actinopterygii</taxon>
        <taxon>Neopterygii</taxon>
        <taxon>Teleostei</taxon>
        <taxon>Ostariophysi</taxon>
        <taxon>Cypriniformes</taxon>
        <taxon>Danionidae</taxon>
        <taxon>Danioninae</taxon>
        <taxon>Danionella</taxon>
    </lineage>
</organism>
<dbReference type="Pfam" id="PF15319">
    <property type="entry name" value="RHINO"/>
    <property type="match status" value="1"/>
</dbReference>
<reference evidence="2 3" key="1">
    <citation type="journal article" date="2019" name="Sci. Data">
        <title>Hybrid genome assembly and annotation of Danionella translucida.</title>
        <authorList>
            <person name="Kadobianskyi M."/>
            <person name="Schulze L."/>
            <person name="Schuelke M."/>
            <person name="Judkewitz B."/>
        </authorList>
    </citation>
    <scope>NUCLEOTIDE SEQUENCE [LARGE SCALE GENOMIC DNA]</scope>
    <source>
        <strain evidence="2 3">Bolton</strain>
    </source>
</reference>
<protein>
    <recommendedName>
        <fullName evidence="4">RAD9, HUS1, RAD1-interacting nuclear orphan protein 1</fullName>
    </recommendedName>
</protein>
<evidence type="ECO:0000313" key="3">
    <source>
        <dbReference type="Proteomes" id="UP000316079"/>
    </source>
</evidence>
<dbReference type="STRING" id="623744.A0A553QLI5"/>